<feature type="compositionally biased region" description="Polar residues" evidence="1">
    <location>
        <begin position="1"/>
        <end position="12"/>
    </location>
</feature>
<proteinExistence type="predicted"/>
<dbReference type="AlphaFoldDB" id="K9VR88"/>
<evidence type="ECO:0000313" key="3">
    <source>
        <dbReference type="Proteomes" id="UP000010478"/>
    </source>
</evidence>
<feature type="compositionally biased region" description="Low complexity" evidence="1">
    <location>
        <begin position="84"/>
        <end position="95"/>
    </location>
</feature>
<dbReference type="HOGENOM" id="CLU_1642172_0_0_3"/>
<dbReference type="RefSeq" id="WP_015211760.1">
    <property type="nucleotide sequence ID" value="NC_019763.1"/>
</dbReference>
<name>K9VR88_9CYAN</name>
<dbReference type="Proteomes" id="UP000010478">
    <property type="component" value="Plasmid pOSC7112.01"/>
</dbReference>
<dbReference type="KEGG" id="oni:Osc7112_6438"/>
<gene>
    <name evidence="2" type="ORF">Osc7112_6438</name>
</gene>
<reference evidence="2 3" key="1">
    <citation type="submission" date="2012-05" db="EMBL/GenBank/DDBJ databases">
        <title>Finished plasmid 1 of genome of Oscillatoria sp. PCC 7112.</title>
        <authorList>
            <consortium name="US DOE Joint Genome Institute"/>
            <person name="Gugger M."/>
            <person name="Coursin T."/>
            <person name="Rippka R."/>
            <person name="Tandeau De Marsac N."/>
            <person name="Huntemann M."/>
            <person name="Wei C.-L."/>
            <person name="Han J."/>
            <person name="Detter J.C."/>
            <person name="Han C."/>
            <person name="Tapia R."/>
            <person name="Davenport K."/>
            <person name="Daligault H."/>
            <person name="Erkkila T."/>
            <person name="Gu W."/>
            <person name="Munk A.C.C."/>
            <person name="Teshima H."/>
            <person name="Xu Y."/>
            <person name="Chain P."/>
            <person name="Chen A."/>
            <person name="Krypides N."/>
            <person name="Mavromatis K."/>
            <person name="Markowitz V."/>
            <person name="Szeto E."/>
            <person name="Ivanova N."/>
            <person name="Mikhailova N."/>
            <person name="Ovchinnikova G."/>
            <person name="Pagani I."/>
            <person name="Pati A."/>
            <person name="Goodwin L."/>
            <person name="Peters L."/>
            <person name="Pitluck S."/>
            <person name="Woyke T."/>
            <person name="Kerfeld C."/>
        </authorList>
    </citation>
    <scope>NUCLEOTIDE SEQUENCE [LARGE SCALE GENOMIC DNA]</scope>
    <source>
        <strain evidence="2 3">PCC 7112</strain>
        <plasmid evidence="2 3">pOSC7112.01</plasmid>
    </source>
</reference>
<dbReference type="OrthoDB" id="456448at2"/>
<evidence type="ECO:0000256" key="1">
    <source>
        <dbReference type="SAM" id="MobiDB-lite"/>
    </source>
</evidence>
<protein>
    <submittedName>
        <fullName evidence="2">Uncharacterized protein</fullName>
    </submittedName>
</protein>
<organism evidence="2 3">
    <name type="scientific">Phormidium nigroviride PCC 7112</name>
    <dbReference type="NCBI Taxonomy" id="179408"/>
    <lineage>
        <taxon>Bacteria</taxon>
        <taxon>Bacillati</taxon>
        <taxon>Cyanobacteriota</taxon>
        <taxon>Cyanophyceae</taxon>
        <taxon>Oscillatoriophycideae</taxon>
        <taxon>Oscillatoriales</taxon>
        <taxon>Oscillatoriaceae</taxon>
        <taxon>Phormidium</taxon>
    </lineage>
</organism>
<feature type="region of interest" description="Disordered" evidence="1">
    <location>
        <begin position="84"/>
        <end position="164"/>
    </location>
</feature>
<dbReference type="EMBL" id="CP003615">
    <property type="protein sequence ID" value="AFZ10588.1"/>
    <property type="molecule type" value="Genomic_DNA"/>
</dbReference>
<evidence type="ECO:0000313" key="2">
    <source>
        <dbReference type="EMBL" id="AFZ10588.1"/>
    </source>
</evidence>
<keyword evidence="3" id="KW-1185">Reference proteome</keyword>
<feature type="region of interest" description="Disordered" evidence="1">
    <location>
        <begin position="1"/>
        <end position="20"/>
    </location>
</feature>
<keyword evidence="2" id="KW-0614">Plasmid</keyword>
<feature type="compositionally biased region" description="Acidic residues" evidence="1">
    <location>
        <begin position="96"/>
        <end position="133"/>
    </location>
</feature>
<sequence>MPTNQPNNTQKIATDRLKSTRDKLTRKIKLALKTATPEETLEVWMLMKRQELQRTTPGLSEQQMESVVRSLILELGYDIIATSTASPAAASPEPEVQTDESEVDDADEDNDADFTNDDLEGDEDNFSEELSDVSEEKLPSRKQRVPALKKVEKLRASTRNGKHY</sequence>
<accession>K9VR88</accession>
<geneLocation type="plasmid" evidence="2 3">
    <name>pOSC7112.01</name>
</geneLocation>